<evidence type="ECO:0000313" key="2">
    <source>
        <dbReference type="EMBL" id="CAF9934280.1"/>
    </source>
</evidence>
<gene>
    <name evidence="2" type="ORF">ALECFALPRED_005904</name>
</gene>
<dbReference type="Proteomes" id="UP000664203">
    <property type="component" value="Unassembled WGS sequence"/>
</dbReference>
<organism evidence="2 3">
    <name type="scientific">Alectoria fallacina</name>
    <dbReference type="NCBI Taxonomy" id="1903189"/>
    <lineage>
        <taxon>Eukaryota</taxon>
        <taxon>Fungi</taxon>
        <taxon>Dikarya</taxon>
        <taxon>Ascomycota</taxon>
        <taxon>Pezizomycotina</taxon>
        <taxon>Lecanoromycetes</taxon>
        <taxon>OSLEUM clade</taxon>
        <taxon>Lecanoromycetidae</taxon>
        <taxon>Lecanorales</taxon>
        <taxon>Lecanorineae</taxon>
        <taxon>Parmeliaceae</taxon>
        <taxon>Alectoria</taxon>
    </lineage>
</organism>
<accession>A0A8H3IYK5</accession>
<proteinExistence type="predicted"/>
<evidence type="ECO:0000313" key="3">
    <source>
        <dbReference type="Proteomes" id="UP000664203"/>
    </source>
</evidence>
<feature type="region of interest" description="Disordered" evidence="1">
    <location>
        <begin position="1"/>
        <end position="34"/>
    </location>
</feature>
<sequence length="102" mass="11215">MDHLNRLTTPRTKSSRQNTDANTTQDLAHQGGSFARLKDERANVGFARVQNSYEVSAYKKYGVMGEEMELESQKPAAAETAQILVSKSVDVVSRAGSEEPKV</sequence>
<protein>
    <submittedName>
        <fullName evidence="2">Uncharacterized protein</fullName>
    </submittedName>
</protein>
<dbReference type="AlphaFoldDB" id="A0A8H3IYK5"/>
<keyword evidence="3" id="KW-1185">Reference proteome</keyword>
<dbReference type="EMBL" id="CAJPDR010000374">
    <property type="protein sequence ID" value="CAF9934280.1"/>
    <property type="molecule type" value="Genomic_DNA"/>
</dbReference>
<evidence type="ECO:0000256" key="1">
    <source>
        <dbReference type="SAM" id="MobiDB-lite"/>
    </source>
</evidence>
<feature type="compositionally biased region" description="Polar residues" evidence="1">
    <location>
        <begin position="1"/>
        <end position="27"/>
    </location>
</feature>
<comment type="caution">
    <text evidence="2">The sequence shown here is derived from an EMBL/GenBank/DDBJ whole genome shotgun (WGS) entry which is preliminary data.</text>
</comment>
<name>A0A8H3IYK5_9LECA</name>
<reference evidence="2" key="1">
    <citation type="submission" date="2021-03" db="EMBL/GenBank/DDBJ databases">
        <authorList>
            <person name="Tagirdzhanova G."/>
        </authorList>
    </citation>
    <scope>NUCLEOTIDE SEQUENCE</scope>
</reference>